<evidence type="ECO:0000256" key="3">
    <source>
        <dbReference type="ARBA" id="ARBA00022771"/>
    </source>
</evidence>
<name>A0A9W8DR98_9FUNG</name>
<dbReference type="Gene3D" id="2.60.260.20">
    <property type="entry name" value="Urease metallochaperone UreE, N-terminal domain"/>
    <property type="match status" value="2"/>
</dbReference>
<dbReference type="Proteomes" id="UP001150569">
    <property type="component" value="Unassembled WGS sequence"/>
</dbReference>
<evidence type="ECO:0000256" key="1">
    <source>
        <dbReference type="ARBA" id="ARBA00022723"/>
    </source>
</evidence>
<gene>
    <name evidence="9" type="primary">SCJ1_2</name>
    <name evidence="9" type="ORF">IWQ60_007225</name>
</gene>
<protein>
    <submittedName>
        <fullName evidence="9">DnaJ- protein scj1</fullName>
    </submittedName>
</protein>
<proteinExistence type="inferred from homology"/>
<evidence type="ECO:0000256" key="2">
    <source>
        <dbReference type="ARBA" id="ARBA00022737"/>
    </source>
</evidence>
<dbReference type="GO" id="GO:0051082">
    <property type="term" value="F:unfolded protein binding"/>
    <property type="evidence" value="ECO:0007669"/>
    <property type="project" value="InterPro"/>
</dbReference>
<dbReference type="Gene3D" id="1.10.287.110">
    <property type="entry name" value="DnaJ domain"/>
    <property type="match status" value="1"/>
</dbReference>
<evidence type="ECO:0000259" key="8">
    <source>
        <dbReference type="PROSITE" id="PS51188"/>
    </source>
</evidence>
<evidence type="ECO:0000259" key="7">
    <source>
        <dbReference type="PROSITE" id="PS50076"/>
    </source>
</evidence>
<dbReference type="Pfam" id="PF00684">
    <property type="entry name" value="DnaJ_CXXCXGXG"/>
    <property type="match status" value="1"/>
</dbReference>
<dbReference type="SUPFAM" id="SSF46565">
    <property type="entry name" value="Chaperone J-domain"/>
    <property type="match status" value="1"/>
</dbReference>
<dbReference type="FunFam" id="2.60.260.20:FF:000013">
    <property type="entry name" value="DnaJ subfamily B member 11"/>
    <property type="match status" value="1"/>
</dbReference>
<dbReference type="CDD" id="cd10747">
    <property type="entry name" value="DnaJ_C"/>
    <property type="match status" value="1"/>
</dbReference>
<sequence>MVLLFSHRSRPTAGFWLVAFALFLVVVSASRDFYKILGVDRQASIADIKKAYRTLSKLHHPDKNPGDDAATAKFAELSEAYGVLSDEESRATYDRFGEDGLKNGSGGGGGFHGGDPFDIFAQFFGGGGGGGHGHQKQETRGPSFALPLDVTLAELFVGQTMEMEISRQVLCDHCHGSGAEDPDDVTTCTTCQGRGVRVMQQMIAPGFVQSVHTTCDACSGTGQVVKTQCKTCQGHKVQRSNEMLTIPVVSGMPDGHRIPFERMADQSPDWDVPGSVVFIVRTAPHPTLAREGSDLHLKYTISLLQALVGFDESFTHLDGKTVVPLRRSTVTPPGHVQKIVGQGMPHYDSESDTAKGTGDLYVHYTVDFPKTIAAKDQIALRSILGDKTAPSQATKHDEL</sequence>
<feature type="domain" description="CR-type" evidence="8">
    <location>
        <begin position="158"/>
        <end position="241"/>
    </location>
</feature>
<dbReference type="SMART" id="SM00271">
    <property type="entry name" value="DnaJ"/>
    <property type="match status" value="1"/>
</dbReference>
<dbReference type="AlphaFoldDB" id="A0A9W8DR98"/>
<dbReference type="PRINTS" id="PR00625">
    <property type="entry name" value="JDOMAIN"/>
</dbReference>
<dbReference type="GO" id="GO:0006457">
    <property type="term" value="P:protein folding"/>
    <property type="evidence" value="ECO:0007669"/>
    <property type="project" value="InterPro"/>
</dbReference>
<evidence type="ECO:0000256" key="4">
    <source>
        <dbReference type="ARBA" id="ARBA00022833"/>
    </source>
</evidence>
<keyword evidence="10" id="KW-1185">Reference proteome</keyword>
<dbReference type="InterPro" id="IPR001305">
    <property type="entry name" value="HSP_DnaJ_Cys-rich_dom"/>
</dbReference>
<dbReference type="HAMAP" id="MF_01152">
    <property type="entry name" value="DnaJ"/>
    <property type="match status" value="1"/>
</dbReference>
<dbReference type="InterPro" id="IPR036869">
    <property type="entry name" value="J_dom_sf"/>
</dbReference>
<evidence type="ECO:0000256" key="6">
    <source>
        <dbReference type="PROSITE-ProRule" id="PRU00546"/>
    </source>
</evidence>
<dbReference type="CDD" id="cd10719">
    <property type="entry name" value="DnaJ_zf"/>
    <property type="match status" value="1"/>
</dbReference>
<dbReference type="CDD" id="cd06257">
    <property type="entry name" value="DnaJ"/>
    <property type="match status" value="1"/>
</dbReference>
<organism evidence="9 10">
    <name type="scientific">Tieghemiomyces parasiticus</name>
    <dbReference type="NCBI Taxonomy" id="78921"/>
    <lineage>
        <taxon>Eukaryota</taxon>
        <taxon>Fungi</taxon>
        <taxon>Fungi incertae sedis</taxon>
        <taxon>Zoopagomycota</taxon>
        <taxon>Kickxellomycotina</taxon>
        <taxon>Dimargaritomycetes</taxon>
        <taxon>Dimargaritales</taxon>
        <taxon>Dimargaritaceae</taxon>
        <taxon>Tieghemiomyces</taxon>
    </lineage>
</organism>
<keyword evidence="4 6" id="KW-0862">Zinc</keyword>
<evidence type="ECO:0000256" key="5">
    <source>
        <dbReference type="ARBA" id="ARBA00023186"/>
    </source>
</evidence>
<dbReference type="GO" id="GO:0008270">
    <property type="term" value="F:zinc ion binding"/>
    <property type="evidence" value="ECO:0007669"/>
    <property type="project" value="UniProtKB-KW"/>
</dbReference>
<dbReference type="FunFam" id="2.10.230.10:FF:000002">
    <property type="entry name" value="Molecular chaperone DnaJ"/>
    <property type="match status" value="1"/>
</dbReference>
<reference evidence="9" key="1">
    <citation type="submission" date="2022-07" db="EMBL/GenBank/DDBJ databases">
        <title>Phylogenomic reconstructions and comparative analyses of Kickxellomycotina fungi.</title>
        <authorList>
            <person name="Reynolds N.K."/>
            <person name="Stajich J.E."/>
            <person name="Barry K."/>
            <person name="Grigoriev I.V."/>
            <person name="Crous P."/>
            <person name="Smith M.E."/>
        </authorList>
    </citation>
    <scope>NUCLEOTIDE SEQUENCE</scope>
    <source>
        <strain evidence="9">RSA 861</strain>
    </source>
</reference>
<dbReference type="SUPFAM" id="SSF49493">
    <property type="entry name" value="HSP40/DnaJ peptide-binding domain"/>
    <property type="match status" value="2"/>
</dbReference>
<dbReference type="InterPro" id="IPR008971">
    <property type="entry name" value="HSP40/DnaJ_pept-bd"/>
</dbReference>
<dbReference type="Gene3D" id="2.10.230.10">
    <property type="entry name" value="Heat shock protein DnaJ, cysteine-rich domain"/>
    <property type="match status" value="1"/>
</dbReference>
<dbReference type="OrthoDB" id="445556at2759"/>
<dbReference type="Pfam" id="PF00226">
    <property type="entry name" value="DnaJ"/>
    <property type="match status" value="1"/>
</dbReference>
<dbReference type="Pfam" id="PF01556">
    <property type="entry name" value="DnaJ_C"/>
    <property type="match status" value="1"/>
</dbReference>
<dbReference type="InterPro" id="IPR044713">
    <property type="entry name" value="DNJA1/2-like"/>
</dbReference>
<dbReference type="SUPFAM" id="SSF57938">
    <property type="entry name" value="DnaJ/Hsp40 cysteine-rich domain"/>
    <property type="match status" value="1"/>
</dbReference>
<feature type="zinc finger region" description="CR-type" evidence="6">
    <location>
        <begin position="158"/>
        <end position="241"/>
    </location>
</feature>
<keyword evidence="1 6" id="KW-0479">Metal-binding</keyword>
<comment type="caution">
    <text evidence="9">The sequence shown here is derived from an EMBL/GenBank/DDBJ whole genome shotgun (WGS) entry which is preliminary data.</text>
</comment>
<feature type="domain" description="J" evidence="7">
    <location>
        <begin position="32"/>
        <end position="97"/>
    </location>
</feature>
<dbReference type="GO" id="GO:0009408">
    <property type="term" value="P:response to heat"/>
    <property type="evidence" value="ECO:0007669"/>
    <property type="project" value="InterPro"/>
</dbReference>
<evidence type="ECO:0000313" key="9">
    <source>
        <dbReference type="EMBL" id="KAJ1919524.1"/>
    </source>
</evidence>
<evidence type="ECO:0000313" key="10">
    <source>
        <dbReference type="Proteomes" id="UP001150569"/>
    </source>
</evidence>
<dbReference type="InterPro" id="IPR001623">
    <property type="entry name" value="DnaJ_domain"/>
</dbReference>
<dbReference type="GO" id="GO:0005524">
    <property type="term" value="F:ATP binding"/>
    <property type="evidence" value="ECO:0007669"/>
    <property type="project" value="InterPro"/>
</dbReference>
<dbReference type="PROSITE" id="PS50076">
    <property type="entry name" value="DNAJ_2"/>
    <property type="match status" value="1"/>
</dbReference>
<dbReference type="InterPro" id="IPR012724">
    <property type="entry name" value="DnaJ"/>
</dbReference>
<dbReference type="InterPro" id="IPR036410">
    <property type="entry name" value="HSP_DnaJ_Cys-rich_dom_sf"/>
</dbReference>
<dbReference type="EMBL" id="JANBPT010000470">
    <property type="protein sequence ID" value="KAJ1919524.1"/>
    <property type="molecule type" value="Genomic_DNA"/>
</dbReference>
<keyword evidence="5" id="KW-0143">Chaperone</keyword>
<dbReference type="GO" id="GO:0030544">
    <property type="term" value="F:Hsp70 protein binding"/>
    <property type="evidence" value="ECO:0007669"/>
    <property type="project" value="InterPro"/>
</dbReference>
<dbReference type="PROSITE" id="PS51188">
    <property type="entry name" value="ZF_CR"/>
    <property type="match status" value="1"/>
</dbReference>
<dbReference type="PANTHER" id="PTHR43888">
    <property type="entry name" value="DNAJ-LIKE-2, ISOFORM A-RELATED"/>
    <property type="match status" value="1"/>
</dbReference>
<keyword evidence="2" id="KW-0677">Repeat</keyword>
<dbReference type="InterPro" id="IPR002939">
    <property type="entry name" value="DnaJ_C"/>
</dbReference>
<accession>A0A9W8DR98</accession>
<keyword evidence="3 6" id="KW-0863">Zinc-finger</keyword>